<dbReference type="SUPFAM" id="SSF52540">
    <property type="entry name" value="P-loop containing nucleoside triphosphate hydrolases"/>
    <property type="match status" value="1"/>
</dbReference>
<feature type="domain" description="ATPase AAA-type core" evidence="3">
    <location>
        <begin position="19"/>
        <end position="81"/>
    </location>
</feature>
<keyword evidence="2" id="KW-0813">Transport</keyword>
<name>X0VGN3_9ZZZZ</name>
<accession>X0VGN3</accession>
<dbReference type="PANTHER" id="PTHR43335">
    <property type="entry name" value="ABC TRANSPORTER, ATP-BINDING PROTEIN"/>
    <property type="match status" value="1"/>
</dbReference>
<sequence length="202" mass="22571">NEVLEYVELEYKRNDFVRHLSRGMVQRMGVGVLLVHEPDVFLLDEPASGLDPKARIQLRRVLKKLAGEGKTIIISSHILTELSGFCSHIAIMNKGNIVLHGAVDEIQRKVFDTRRLTISVVDGSDRAVSVIKEFAGADPVVVDGNNITVDINADEQQLAELNALLVSKGVKVYSFCEEKTDLEDLFMEISTNEQYTSEESRQ</sequence>
<dbReference type="InterPro" id="IPR003959">
    <property type="entry name" value="ATPase_AAA_core"/>
</dbReference>
<evidence type="ECO:0000256" key="2">
    <source>
        <dbReference type="ARBA" id="ARBA00022448"/>
    </source>
</evidence>
<dbReference type="AlphaFoldDB" id="X0VGN3"/>
<feature type="non-terminal residue" evidence="4">
    <location>
        <position position="1"/>
    </location>
</feature>
<organism evidence="4">
    <name type="scientific">marine sediment metagenome</name>
    <dbReference type="NCBI Taxonomy" id="412755"/>
    <lineage>
        <taxon>unclassified sequences</taxon>
        <taxon>metagenomes</taxon>
        <taxon>ecological metagenomes</taxon>
    </lineage>
</organism>
<evidence type="ECO:0000256" key="1">
    <source>
        <dbReference type="ARBA" id="ARBA00005417"/>
    </source>
</evidence>
<dbReference type="PANTHER" id="PTHR43335:SF3">
    <property type="entry name" value="ABC TRANSPORTER"/>
    <property type="match status" value="1"/>
</dbReference>
<gene>
    <name evidence="4" type="ORF">S01H1_44976</name>
</gene>
<reference evidence="4" key="1">
    <citation type="journal article" date="2014" name="Front. Microbiol.">
        <title>High frequency of phylogenetically diverse reductive dehalogenase-homologous genes in deep subseafloor sedimentary metagenomes.</title>
        <authorList>
            <person name="Kawai M."/>
            <person name="Futagami T."/>
            <person name="Toyoda A."/>
            <person name="Takaki Y."/>
            <person name="Nishi S."/>
            <person name="Hori S."/>
            <person name="Arai W."/>
            <person name="Tsubouchi T."/>
            <person name="Morono Y."/>
            <person name="Uchiyama I."/>
            <person name="Ito T."/>
            <person name="Fujiyama A."/>
            <person name="Inagaki F."/>
            <person name="Takami H."/>
        </authorList>
    </citation>
    <scope>NUCLEOTIDE SEQUENCE</scope>
    <source>
        <strain evidence="4">Expedition CK06-06</strain>
    </source>
</reference>
<evidence type="ECO:0000259" key="3">
    <source>
        <dbReference type="Pfam" id="PF13304"/>
    </source>
</evidence>
<comment type="similarity">
    <text evidence="1">Belongs to the ABC transporter superfamily.</text>
</comment>
<evidence type="ECO:0000313" key="4">
    <source>
        <dbReference type="EMBL" id="GAG11618.1"/>
    </source>
</evidence>
<protein>
    <recommendedName>
        <fullName evidence="3">ATPase AAA-type core domain-containing protein</fullName>
    </recommendedName>
</protein>
<dbReference type="Gene3D" id="3.40.50.300">
    <property type="entry name" value="P-loop containing nucleotide triphosphate hydrolases"/>
    <property type="match status" value="1"/>
</dbReference>
<dbReference type="GO" id="GO:0005524">
    <property type="term" value="F:ATP binding"/>
    <property type="evidence" value="ECO:0007669"/>
    <property type="project" value="InterPro"/>
</dbReference>
<dbReference type="InterPro" id="IPR027417">
    <property type="entry name" value="P-loop_NTPase"/>
</dbReference>
<dbReference type="Pfam" id="PF13304">
    <property type="entry name" value="AAA_21"/>
    <property type="match status" value="1"/>
</dbReference>
<comment type="caution">
    <text evidence="4">The sequence shown here is derived from an EMBL/GenBank/DDBJ whole genome shotgun (WGS) entry which is preliminary data.</text>
</comment>
<proteinExistence type="inferred from homology"/>
<dbReference type="EMBL" id="BARS01028712">
    <property type="protein sequence ID" value="GAG11618.1"/>
    <property type="molecule type" value="Genomic_DNA"/>
</dbReference>
<dbReference type="GO" id="GO:0016887">
    <property type="term" value="F:ATP hydrolysis activity"/>
    <property type="evidence" value="ECO:0007669"/>
    <property type="project" value="InterPro"/>
</dbReference>